<feature type="transmembrane region" description="Helical" evidence="1">
    <location>
        <begin position="163"/>
        <end position="180"/>
    </location>
</feature>
<dbReference type="InterPro" id="IPR021924">
    <property type="entry name" value="DUF3537"/>
</dbReference>
<dbReference type="AlphaFoldDB" id="A0AAV6I593"/>
<feature type="domain" description="Lipoxygenase" evidence="2">
    <location>
        <begin position="444"/>
        <end position="625"/>
    </location>
</feature>
<keyword evidence="1" id="KW-0812">Transmembrane</keyword>
<organism evidence="3 4">
    <name type="scientific">Rhododendron griersonianum</name>
    <dbReference type="NCBI Taxonomy" id="479676"/>
    <lineage>
        <taxon>Eukaryota</taxon>
        <taxon>Viridiplantae</taxon>
        <taxon>Streptophyta</taxon>
        <taxon>Embryophyta</taxon>
        <taxon>Tracheophyta</taxon>
        <taxon>Spermatophyta</taxon>
        <taxon>Magnoliopsida</taxon>
        <taxon>eudicotyledons</taxon>
        <taxon>Gunneridae</taxon>
        <taxon>Pentapetalae</taxon>
        <taxon>asterids</taxon>
        <taxon>Ericales</taxon>
        <taxon>Ericaceae</taxon>
        <taxon>Ericoideae</taxon>
        <taxon>Rhodoreae</taxon>
        <taxon>Rhododendron</taxon>
    </lineage>
</organism>
<feature type="transmembrane region" description="Helical" evidence="1">
    <location>
        <begin position="269"/>
        <end position="292"/>
    </location>
</feature>
<dbReference type="Gene3D" id="4.10.372.10">
    <property type="entry name" value="Lipoxygenase-1, Domain 3"/>
    <property type="match status" value="1"/>
</dbReference>
<feature type="transmembrane region" description="Helical" evidence="1">
    <location>
        <begin position="214"/>
        <end position="233"/>
    </location>
</feature>
<dbReference type="PANTHER" id="PTHR31963">
    <property type="entry name" value="RAS GUANINE NUCLEOTIDE EXCHANGE FACTOR K"/>
    <property type="match status" value="1"/>
</dbReference>
<dbReference type="Proteomes" id="UP000823749">
    <property type="component" value="Chromosome 12"/>
</dbReference>
<sequence length="625" mass="70238">MADPHHLLTQPSNPQIQIQIQNQAQTPLLNTTDQTQENPEESSDCDPHLDKNLQKLELFLALLGFDQSSALRFGASWIAFLLIGVALPLAALELFNCSDCEKYQIKIFEVEIVASQSCLAAVSLLCLSHNLRKYGIRTFLFVDRCSGQMNRFGDQYTQKISDSFRMLVLWVLLCFILKTAREVTRMLYVPHESWWLPVAVLLALIISWTYTTTIYLSACILFYLVCNLQIIHFDDYGKSLERESNVLVFIEEHIHLRHHLSKISHRFRIYLLLVFLVVTAGLVVTLFLTTGYTGLITLINGGDFAVSSLVQVAGITLCLNAAAKISHRAQGIASLASKWHATVTCSSADASQIRVSSSMGNLGVASTLGSVFINNPESDLEALEHITMPRNTHLGSYLSSYCKRQAFVLYLQMNPGGITIFGLTVDRGLINTIFFIEFELVLFVLGNPFSESRIEKPHPVYVPRDETFEEIKQNTFSAGRLKAVLHNLIPSIAASLSSTDISFKCFFDIDKLYNDGVVLKDEDQNITDKQFLSNLMRRVATVGQRLFMYEVPAIIKRDRFVWLRDNEFARQMLAGVNPVGIELLRFPLLSKLDPAVYGPPESAITKDLIEQELLQHGMGVDEVLT</sequence>
<dbReference type="Pfam" id="PF12056">
    <property type="entry name" value="DUF3537"/>
    <property type="match status" value="1"/>
</dbReference>
<feature type="transmembrane region" description="Helical" evidence="1">
    <location>
        <begin position="304"/>
        <end position="323"/>
    </location>
</feature>
<dbReference type="InterPro" id="IPR001246">
    <property type="entry name" value="LipOase_plant"/>
</dbReference>
<evidence type="ECO:0000313" key="4">
    <source>
        <dbReference type="Proteomes" id="UP000823749"/>
    </source>
</evidence>
<dbReference type="PROSITE" id="PS51393">
    <property type="entry name" value="LIPOXYGENASE_3"/>
    <property type="match status" value="1"/>
</dbReference>
<protein>
    <recommendedName>
        <fullName evidence="2">Lipoxygenase domain-containing protein</fullName>
    </recommendedName>
</protein>
<dbReference type="EMBL" id="JACTNZ010000012">
    <property type="protein sequence ID" value="KAG5521899.1"/>
    <property type="molecule type" value="Genomic_DNA"/>
</dbReference>
<evidence type="ECO:0000256" key="1">
    <source>
        <dbReference type="SAM" id="Phobius"/>
    </source>
</evidence>
<proteinExistence type="predicted"/>
<dbReference type="GO" id="GO:0016702">
    <property type="term" value="F:oxidoreductase activity, acting on single donors with incorporation of molecular oxygen, incorporation of two atoms of oxygen"/>
    <property type="evidence" value="ECO:0007669"/>
    <property type="project" value="InterPro"/>
</dbReference>
<dbReference type="InterPro" id="IPR027433">
    <property type="entry name" value="Lipoxygenase_dom_3"/>
</dbReference>
<dbReference type="GO" id="GO:0046872">
    <property type="term" value="F:metal ion binding"/>
    <property type="evidence" value="ECO:0007669"/>
    <property type="project" value="InterPro"/>
</dbReference>
<keyword evidence="4" id="KW-1185">Reference proteome</keyword>
<accession>A0AAV6I593</accession>
<reference evidence="3" key="1">
    <citation type="submission" date="2020-08" db="EMBL/GenBank/DDBJ databases">
        <title>Plant Genome Project.</title>
        <authorList>
            <person name="Zhang R.-G."/>
        </authorList>
    </citation>
    <scope>NUCLEOTIDE SEQUENCE</scope>
    <source>
        <strain evidence="3">WSP0</strain>
        <tissue evidence="3">Leaf</tissue>
    </source>
</reference>
<comment type="caution">
    <text evidence="3">The sequence shown here is derived from an EMBL/GenBank/DDBJ whole genome shotgun (WGS) entry which is preliminary data.</text>
</comment>
<gene>
    <name evidence="3" type="ORF">RHGRI_034203</name>
</gene>
<feature type="transmembrane region" description="Helical" evidence="1">
    <location>
        <begin position="75"/>
        <end position="95"/>
    </location>
</feature>
<dbReference type="Pfam" id="PF00305">
    <property type="entry name" value="Lipoxygenase"/>
    <property type="match status" value="1"/>
</dbReference>
<keyword evidence="1" id="KW-0472">Membrane</keyword>
<name>A0AAV6I593_9ERIC</name>
<dbReference type="SUPFAM" id="SSF48484">
    <property type="entry name" value="Lipoxigenase"/>
    <property type="match status" value="1"/>
</dbReference>
<evidence type="ECO:0000259" key="2">
    <source>
        <dbReference type="PROSITE" id="PS51393"/>
    </source>
</evidence>
<evidence type="ECO:0000313" key="3">
    <source>
        <dbReference type="EMBL" id="KAG5521899.1"/>
    </source>
</evidence>
<dbReference type="InterPro" id="IPR013819">
    <property type="entry name" value="LipOase_C"/>
</dbReference>
<dbReference type="PRINTS" id="PR00468">
    <property type="entry name" value="PLTLPOXGNASE"/>
</dbReference>
<dbReference type="Gene3D" id="3.10.450.60">
    <property type="match status" value="1"/>
</dbReference>
<keyword evidence="1" id="KW-1133">Transmembrane helix</keyword>
<dbReference type="InterPro" id="IPR036226">
    <property type="entry name" value="LipOase_C_sf"/>
</dbReference>
<dbReference type="PANTHER" id="PTHR31963:SF2">
    <property type="entry name" value="ZINC FINGER CONSTANS-LIKE PROTEIN (DUF3537)"/>
    <property type="match status" value="1"/>
</dbReference>